<keyword evidence="4" id="KW-1185">Reference proteome</keyword>
<accession>A0ABN3BQW8</accession>
<evidence type="ECO:0000313" key="4">
    <source>
        <dbReference type="Proteomes" id="UP001500432"/>
    </source>
</evidence>
<reference evidence="3 4" key="1">
    <citation type="journal article" date="2019" name="Int. J. Syst. Evol. Microbiol.">
        <title>The Global Catalogue of Microorganisms (GCM) 10K type strain sequencing project: providing services to taxonomists for standard genome sequencing and annotation.</title>
        <authorList>
            <consortium name="The Broad Institute Genomics Platform"/>
            <consortium name="The Broad Institute Genome Sequencing Center for Infectious Disease"/>
            <person name="Wu L."/>
            <person name="Ma J."/>
        </authorList>
    </citation>
    <scope>NUCLEOTIDE SEQUENCE [LARGE SCALE GENOMIC DNA]</scope>
    <source>
        <strain evidence="3 4">JCM 16034</strain>
    </source>
</reference>
<comment type="caution">
    <text evidence="3">The sequence shown here is derived from an EMBL/GenBank/DDBJ whole genome shotgun (WGS) entry which is preliminary data.</text>
</comment>
<feature type="transmembrane region" description="Helical" evidence="2">
    <location>
        <begin position="15"/>
        <end position="37"/>
    </location>
</feature>
<keyword evidence="2" id="KW-1133">Transmembrane helix</keyword>
<evidence type="ECO:0008006" key="5">
    <source>
        <dbReference type="Google" id="ProtNLM"/>
    </source>
</evidence>
<keyword evidence="2" id="KW-0472">Membrane</keyword>
<feature type="compositionally biased region" description="Low complexity" evidence="1">
    <location>
        <begin position="92"/>
        <end position="109"/>
    </location>
</feature>
<proteinExistence type="predicted"/>
<gene>
    <name evidence="3" type="ORF">GCM10009849_14900</name>
</gene>
<evidence type="ECO:0000313" key="3">
    <source>
        <dbReference type="EMBL" id="GAA2199243.1"/>
    </source>
</evidence>
<evidence type="ECO:0000256" key="1">
    <source>
        <dbReference type="SAM" id="MobiDB-lite"/>
    </source>
</evidence>
<dbReference type="EMBL" id="BAAAQW010000004">
    <property type="protein sequence ID" value="GAA2199243.1"/>
    <property type="molecule type" value="Genomic_DNA"/>
</dbReference>
<protein>
    <recommendedName>
        <fullName evidence="5">Potassium transporter Trk</fullName>
    </recommendedName>
</protein>
<keyword evidence="2" id="KW-0812">Transmembrane</keyword>
<name>A0ABN3BQW8_9MICC</name>
<evidence type="ECO:0000256" key="2">
    <source>
        <dbReference type="SAM" id="Phobius"/>
    </source>
</evidence>
<feature type="compositionally biased region" description="Basic and acidic residues" evidence="1">
    <location>
        <begin position="136"/>
        <end position="147"/>
    </location>
</feature>
<feature type="transmembrane region" description="Helical" evidence="2">
    <location>
        <begin position="49"/>
        <end position="71"/>
    </location>
</feature>
<dbReference type="RefSeq" id="WP_344299075.1">
    <property type="nucleotide sequence ID" value="NZ_BAAAQW010000004.1"/>
</dbReference>
<dbReference type="Proteomes" id="UP001500432">
    <property type="component" value="Unassembled WGS sequence"/>
</dbReference>
<sequence length="147" mass="15028">MPTQRQISVRRAPKYVPFLLAGGIVGVVAAAFVSFTVPAPADYTQESVFGYFMVLFAAGGVLVGAIVALVLDRLSVRRTERAVVEEVDDDQPAAAAPAPTDDTTHAAAEGEPTHDGGGAPSSADGTGADGTGAEGDGNRDGTERDVR</sequence>
<feature type="region of interest" description="Disordered" evidence="1">
    <location>
        <begin position="82"/>
        <end position="147"/>
    </location>
</feature>
<organism evidence="3 4">
    <name type="scientific">Sinomonas flava</name>
    <dbReference type="NCBI Taxonomy" id="496857"/>
    <lineage>
        <taxon>Bacteria</taxon>
        <taxon>Bacillati</taxon>
        <taxon>Actinomycetota</taxon>
        <taxon>Actinomycetes</taxon>
        <taxon>Micrococcales</taxon>
        <taxon>Micrococcaceae</taxon>
        <taxon>Sinomonas</taxon>
    </lineage>
</organism>